<dbReference type="Proteomes" id="UP000064893">
    <property type="component" value="Chromosome"/>
</dbReference>
<keyword evidence="2" id="KW-1185">Reference proteome</keyword>
<proteinExistence type="predicted"/>
<reference evidence="1 2" key="1">
    <citation type="submission" date="2015-11" db="EMBL/GenBank/DDBJ databases">
        <title>Description and complete genome sequence of a novel strain predominating in hypersaline microbial mats and representing a new family of the Bacteriodetes phylum.</title>
        <authorList>
            <person name="Spring S."/>
            <person name="Bunk B."/>
            <person name="Sproer C."/>
            <person name="Klenk H.-P."/>
        </authorList>
    </citation>
    <scope>NUCLEOTIDE SEQUENCE [LARGE SCALE GENOMIC DNA]</scope>
    <source>
        <strain evidence="1 2">L21-Spi-D4</strain>
    </source>
</reference>
<evidence type="ECO:0000313" key="1">
    <source>
        <dbReference type="EMBL" id="ALO16456.1"/>
    </source>
</evidence>
<sequence length="49" mass="5907">MKEKIMLFYFYYNPLIIIFKGQITTNELLQYNIQPKYPSSTVTRIPYAL</sequence>
<dbReference type="RefSeq" id="WP_157754664.1">
    <property type="nucleotide sequence ID" value="NZ_CP013118.1"/>
</dbReference>
<dbReference type="STRING" id="1307839.L21SP5_02836"/>
<gene>
    <name evidence="1" type="ORF">L21SP5_02836</name>
</gene>
<evidence type="ECO:0000313" key="2">
    <source>
        <dbReference type="Proteomes" id="UP000064893"/>
    </source>
</evidence>
<dbReference type="AlphaFoldDB" id="A0A0S2I203"/>
<name>A0A0S2I203_9BACT</name>
<accession>A0A0S2I203</accession>
<protein>
    <submittedName>
        <fullName evidence="1">Uncharacterized protein</fullName>
    </submittedName>
</protein>
<dbReference type="KEGG" id="blq:L21SP5_02836"/>
<organism evidence="1 2">
    <name type="scientific">Salinivirga cyanobacteriivorans</name>
    <dbReference type="NCBI Taxonomy" id="1307839"/>
    <lineage>
        <taxon>Bacteria</taxon>
        <taxon>Pseudomonadati</taxon>
        <taxon>Bacteroidota</taxon>
        <taxon>Bacteroidia</taxon>
        <taxon>Bacteroidales</taxon>
        <taxon>Salinivirgaceae</taxon>
        <taxon>Salinivirga</taxon>
    </lineage>
</organism>
<dbReference type="EMBL" id="CP013118">
    <property type="protein sequence ID" value="ALO16456.1"/>
    <property type="molecule type" value="Genomic_DNA"/>
</dbReference>